<evidence type="ECO:0000259" key="11">
    <source>
        <dbReference type="Pfam" id="PF07219"/>
    </source>
</evidence>
<keyword evidence="13" id="KW-1185">Reference proteome</keyword>
<dbReference type="GO" id="GO:0005886">
    <property type="term" value="C:plasma membrane"/>
    <property type="evidence" value="ECO:0007669"/>
    <property type="project" value="UniProtKB-SubCell"/>
</dbReference>
<evidence type="ECO:0000256" key="7">
    <source>
        <dbReference type="ARBA" id="ARBA00022989"/>
    </source>
</evidence>
<dbReference type="GO" id="GO:0006779">
    <property type="term" value="P:porphyrin-containing compound biosynthetic process"/>
    <property type="evidence" value="ECO:0007669"/>
    <property type="project" value="UniProtKB-KW"/>
</dbReference>
<protein>
    <submittedName>
        <fullName evidence="12">Heme biosynthesis protein HemY</fullName>
    </submittedName>
</protein>
<dbReference type="EMBL" id="VMNK01000017">
    <property type="protein sequence ID" value="TVO52338.1"/>
    <property type="molecule type" value="Genomic_DNA"/>
</dbReference>
<dbReference type="NCBIfam" id="TIGR00540">
    <property type="entry name" value="TPR_hemY_coli"/>
    <property type="match status" value="1"/>
</dbReference>
<dbReference type="Pfam" id="PF07219">
    <property type="entry name" value="HemY_N"/>
    <property type="match status" value="1"/>
</dbReference>
<comment type="function">
    <text evidence="1">Involved in a late step of protoheme IX synthesis.</text>
</comment>
<evidence type="ECO:0000256" key="5">
    <source>
        <dbReference type="ARBA" id="ARBA00022519"/>
    </source>
</evidence>
<keyword evidence="5" id="KW-0997">Cell inner membrane</keyword>
<keyword evidence="6 10" id="KW-0812">Transmembrane</keyword>
<keyword evidence="4" id="KW-1003">Cell membrane</keyword>
<evidence type="ECO:0000313" key="12">
    <source>
        <dbReference type="EMBL" id="TVO52338.1"/>
    </source>
</evidence>
<dbReference type="InterPro" id="IPR011990">
    <property type="entry name" value="TPR-like_helical_dom_sf"/>
</dbReference>
<reference evidence="12 13" key="1">
    <citation type="submission" date="2019-07" db="EMBL/GenBank/DDBJ databases">
        <title>The pathways for chlorine oxyanion respiration interact through the shared metabolite chlorate.</title>
        <authorList>
            <person name="Barnum T.P."/>
            <person name="Cheng Y."/>
            <person name="Hill K.A."/>
            <person name="Lucas L.N."/>
            <person name="Carlson H.K."/>
            <person name="Coates J.D."/>
        </authorList>
    </citation>
    <scope>NUCLEOTIDE SEQUENCE [LARGE SCALE GENOMIC DNA]</scope>
    <source>
        <strain evidence="12 13">SFB-3</strain>
    </source>
</reference>
<evidence type="ECO:0000313" key="13">
    <source>
        <dbReference type="Proteomes" id="UP000319502"/>
    </source>
</evidence>
<evidence type="ECO:0000256" key="6">
    <source>
        <dbReference type="ARBA" id="ARBA00022692"/>
    </source>
</evidence>
<dbReference type="RefSeq" id="WP_144310906.1">
    <property type="nucleotide sequence ID" value="NZ_VMNK01000017.1"/>
</dbReference>
<dbReference type="Proteomes" id="UP000319502">
    <property type="component" value="Unassembled WGS sequence"/>
</dbReference>
<evidence type="ECO:0000256" key="2">
    <source>
        <dbReference type="ARBA" id="ARBA00004429"/>
    </source>
</evidence>
<feature type="domain" description="HemY N-terminal" evidence="11">
    <location>
        <begin position="26"/>
        <end position="130"/>
    </location>
</feature>
<name>A0A557QHF8_9RHOO</name>
<dbReference type="UniPathway" id="UPA00252"/>
<feature type="transmembrane region" description="Helical" evidence="10">
    <location>
        <begin position="39"/>
        <end position="59"/>
    </location>
</feature>
<keyword evidence="7 10" id="KW-1133">Transmembrane helix</keyword>
<accession>A0A557QHF8</accession>
<evidence type="ECO:0000256" key="1">
    <source>
        <dbReference type="ARBA" id="ARBA00002962"/>
    </source>
</evidence>
<evidence type="ECO:0000256" key="10">
    <source>
        <dbReference type="SAM" id="Phobius"/>
    </source>
</evidence>
<comment type="subcellular location">
    <subcellularLocation>
        <location evidence="2">Cell inner membrane</location>
        <topology evidence="2">Multi-pass membrane protein</topology>
    </subcellularLocation>
</comment>
<dbReference type="GO" id="GO:0042168">
    <property type="term" value="P:heme metabolic process"/>
    <property type="evidence" value="ECO:0007669"/>
    <property type="project" value="InterPro"/>
</dbReference>
<evidence type="ECO:0000256" key="9">
    <source>
        <dbReference type="ARBA" id="ARBA00023244"/>
    </source>
</evidence>
<dbReference type="SUPFAM" id="SSF48452">
    <property type="entry name" value="TPR-like"/>
    <property type="match status" value="1"/>
</dbReference>
<evidence type="ECO:0000256" key="8">
    <source>
        <dbReference type="ARBA" id="ARBA00023136"/>
    </source>
</evidence>
<gene>
    <name evidence="12" type="ORF">FHP91_18090</name>
</gene>
<dbReference type="InterPro" id="IPR005254">
    <property type="entry name" value="Heme_biosyn_assoc_TPR_pro"/>
</dbReference>
<comment type="caution">
    <text evidence="12">The sequence shown here is derived from an EMBL/GenBank/DDBJ whole genome shotgun (WGS) entry which is preliminary data.</text>
</comment>
<evidence type="ECO:0000256" key="4">
    <source>
        <dbReference type="ARBA" id="ARBA00022475"/>
    </source>
</evidence>
<evidence type="ECO:0000256" key="3">
    <source>
        <dbReference type="ARBA" id="ARBA00004744"/>
    </source>
</evidence>
<organism evidence="12 13">
    <name type="scientific">Denitromonas halophila</name>
    <dbReference type="NCBI Taxonomy" id="1629404"/>
    <lineage>
        <taxon>Bacteria</taxon>
        <taxon>Pseudomonadati</taxon>
        <taxon>Pseudomonadota</taxon>
        <taxon>Betaproteobacteria</taxon>
        <taxon>Rhodocyclales</taxon>
        <taxon>Zoogloeaceae</taxon>
        <taxon>Denitromonas</taxon>
    </lineage>
</organism>
<comment type="pathway">
    <text evidence="3">Porphyrin-containing compound metabolism; protoheme biosynthesis.</text>
</comment>
<keyword evidence="8 10" id="KW-0472">Membrane</keyword>
<dbReference type="InterPro" id="IPR010817">
    <property type="entry name" value="HemY_N"/>
</dbReference>
<proteinExistence type="predicted"/>
<dbReference type="Gene3D" id="1.25.40.10">
    <property type="entry name" value="Tetratricopeptide repeat domain"/>
    <property type="match status" value="1"/>
</dbReference>
<keyword evidence="9" id="KW-0627">Porphyrin biosynthesis</keyword>
<dbReference type="AlphaFoldDB" id="A0A557QHF8"/>
<dbReference type="OrthoDB" id="7053339at2"/>
<sequence length="404" mass="44987">MRGLLWLIALFAAAVGVAMLARANDGYALLVLSPYRVQISLNLLVLALAAVFLSSYFLLRVVTRAVRLPGQVVAYRGRRRKEKSALALREAFRLHLEGRYAHALKQAKKAYDLADEDGVAALMAARAAHALRDDTRYREWLGKAGTDDRLRAARIMTEAEMAVEGRRFDEAAERIRALKGSDNRPVATLRLALKTAHALEKWEELVRIARQLRKHKALSKEQAEPLLRRAHLAALRERDGQQDAIARYWQDIPSDEQQDRRLVEKAAPLLVANGEGATVRKMLEKLLDEQWESELARLYGYCGENDAVACLNRGEKWLKLHPDDGGLLYALGRLCLSAQLWGKAQSYLEASVSASPTVEAHLALAQLSEQFERPAEAQTHFRRAAQLTGAAQAGPALVQLPAPE</sequence>